<comment type="caution">
    <text evidence="2">The sequence shown here is derived from an EMBL/GenBank/DDBJ whole genome shotgun (WGS) entry which is preliminary data.</text>
</comment>
<dbReference type="AlphaFoldDB" id="A0A8J3YMJ5"/>
<evidence type="ECO:0000256" key="1">
    <source>
        <dbReference type="SAM" id="MobiDB-lite"/>
    </source>
</evidence>
<dbReference type="RefSeq" id="WP_239153192.1">
    <property type="nucleotide sequence ID" value="NZ_BOPF01000013.1"/>
</dbReference>
<feature type="region of interest" description="Disordered" evidence="1">
    <location>
        <begin position="93"/>
        <end position="119"/>
    </location>
</feature>
<feature type="region of interest" description="Disordered" evidence="1">
    <location>
        <begin position="263"/>
        <end position="285"/>
    </location>
</feature>
<organism evidence="2 3">
    <name type="scientific">Virgisporangium aliadipatigenens</name>
    <dbReference type="NCBI Taxonomy" id="741659"/>
    <lineage>
        <taxon>Bacteria</taxon>
        <taxon>Bacillati</taxon>
        <taxon>Actinomycetota</taxon>
        <taxon>Actinomycetes</taxon>
        <taxon>Micromonosporales</taxon>
        <taxon>Micromonosporaceae</taxon>
        <taxon>Virgisporangium</taxon>
    </lineage>
</organism>
<keyword evidence="3" id="KW-1185">Reference proteome</keyword>
<reference evidence="2" key="1">
    <citation type="submission" date="2021-01" db="EMBL/GenBank/DDBJ databases">
        <title>Whole genome shotgun sequence of Virgisporangium aliadipatigenens NBRC 105644.</title>
        <authorList>
            <person name="Komaki H."/>
            <person name="Tamura T."/>
        </authorList>
    </citation>
    <scope>NUCLEOTIDE SEQUENCE</scope>
    <source>
        <strain evidence="2">NBRC 105644</strain>
    </source>
</reference>
<evidence type="ECO:0000313" key="2">
    <source>
        <dbReference type="EMBL" id="GIJ47132.1"/>
    </source>
</evidence>
<proteinExistence type="predicted"/>
<evidence type="ECO:0008006" key="4">
    <source>
        <dbReference type="Google" id="ProtNLM"/>
    </source>
</evidence>
<name>A0A8J3YMJ5_9ACTN</name>
<dbReference type="EMBL" id="BOPF01000013">
    <property type="protein sequence ID" value="GIJ47132.1"/>
    <property type="molecule type" value="Genomic_DNA"/>
</dbReference>
<dbReference type="Proteomes" id="UP000619260">
    <property type="component" value="Unassembled WGS sequence"/>
</dbReference>
<gene>
    <name evidence="2" type="ORF">Val02_40180</name>
</gene>
<accession>A0A8J3YMJ5</accession>
<sequence length="285" mass="30434">MRKGTVAIGFVAMVTMAAVGGHYFVQQFDDLPLPSLPGLACDVRADGDGTIPLSNEQMANAATISAVGIRRGIPRRGVVVALATAWQESKIENREGGDRDSIGLFQQRPSKDWGTPEQISDPRYATNAFYDALLKVPNWQKLRVTEAAQAVQISAYPEAYEQWAARAEQLAAALGGDRTGAVSCEVRDAPQTTGAAAVKALAATLKLDWGDIRSTSQESSISITVRNESAGWQYAHWLVAHAAGQGVQRVRYNGQEWTAKSGTWEKSASEAAGATKQAVSADVAT</sequence>
<protein>
    <recommendedName>
        <fullName evidence="4">Heavy metal transporter</fullName>
    </recommendedName>
</protein>
<evidence type="ECO:0000313" key="3">
    <source>
        <dbReference type="Proteomes" id="UP000619260"/>
    </source>
</evidence>